<reference evidence="1" key="1">
    <citation type="submission" date="2021-04" db="EMBL/GenBank/DDBJ databases">
        <title>Sequencing of actinobacteria type strains.</title>
        <authorList>
            <person name="Nguyen G.-S."/>
            <person name="Wentzel A."/>
        </authorList>
    </citation>
    <scope>NUCLEOTIDE SEQUENCE</scope>
    <source>
        <strain evidence="1">DSM 42095</strain>
    </source>
</reference>
<evidence type="ECO:0000313" key="1">
    <source>
        <dbReference type="EMBL" id="MBR7678567.1"/>
    </source>
</evidence>
<dbReference type="AlphaFoldDB" id="A0A8T4J8D8"/>
<organism evidence="1 2">
    <name type="scientific">Streptomyces daliensis</name>
    <dbReference type="NCBI Taxonomy" id="299421"/>
    <lineage>
        <taxon>Bacteria</taxon>
        <taxon>Bacillati</taxon>
        <taxon>Actinomycetota</taxon>
        <taxon>Actinomycetes</taxon>
        <taxon>Kitasatosporales</taxon>
        <taxon>Streptomycetaceae</taxon>
        <taxon>Streptomyces</taxon>
    </lineage>
</organism>
<protein>
    <submittedName>
        <fullName evidence="1">Oxidoreductase</fullName>
    </submittedName>
</protein>
<sequence length="87" mass="9098">RAELRDERPVTHLFDGVGGPLGHAALDLVAPGGTAFTYGSSSTAFSAAIASAVTEPPGEAGEDHGITTVPLEGRKMLERRRVLEERA</sequence>
<comment type="caution">
    <text evidence="1">The sequence shown here is derived from an EMBL/GenBank/DDBJ whole genome shotgun (WGS) entry which is preliminary data.</text>
</comment>
<feature type="non-terminal residue" evidence="1">
    <location>
        <position position="1"/>
    </location>
</feature>
<proteinExistence type="predicted"/>
<gene>
    <name evidence="1" type="ORF">KDA82_37510</name>
</gene>
<keyword evidence="2" id="KW-1185">Reference proteome</keyword>
<accession>A0A8T4J8D8</accession>
<dbReference type="Proteomes" id="UP000675554">
    <property type="component" value="Unassembled WGS sequence"/>
</dbReference>
<dbReference type="Gene3D" id="3.40.50.720">
    <property type="entry name" value="NAD(P)-binding Rossmann-like Domain"/>
    <property type="match status" value="1"/>
</dbReference>
<name>A0A8T4J8D8_9ACTN</name>
<evidence type="ECO:0000313" key="2">
    <source>
        <dbReference type="Proteomes" id="UP000675554"/>
    </source>
</evidence>
<feature type="non-terminal residue" evidence="1">
    <location>
        <position position="87"/>
    </location>
</feature>
<dbReference type="EMBL" id="JAGSMN010001576">
    <property type="protein sequence ID" value="MBR7678567.1"/>
    <property type="molecule type" value="Genomic_DNA"/>
</dbReference>